<evidence type="ECO:0000313" key="10">
    <source>
        <dbReference type="Proteomes" id="UP000274578"/>
    </source>
</evidence>
<dbReference type="RefSeq" id="WP_018919316.1">
    <property type="nucleotide sequence ID" value="NZ_LR134384.1"/>
</dbReference>
<feature type="transmembrane region" description="Helical" evidence="7">
    <location>
        <begin position="131"/>
        <end position="152"/>
    </location>
</feature>
<dbReference type="AlphaFoldDB" id="A0A3S4TY66"/>
<feature type="transmembrane region" description="Helical" evidence="7">
    <location>
        <begin position="158"/>
        <end position="177"/>
    </location>
</feature>
<feature type="transmembrane region" description="Helical" evidence="7">
    <location>
        <begin position="107"/>
        <end position="124"/>
    </location>
</feature>
<reference evidence="9 10" key="1">
    <citation type="submission" date="2018-12" db="EMBL/GenBank/DDBJ databases">
        <authorList>
            <consortium name="Pathogen Informatics"/>
        </authorList>
    </citation>
    <scope>NUCLEOTIDE SEQUENCE [LARGE SCALE GENOMIC DNA]</scope>
    <source>
        <strain evidence="9 10">NCTC13071</strain>
    </source>
</reference>
<feature type="transmembrane region" description="Helical" evidence="7">
    <location>
        <begin position="253"/>
        <end position="275"/>
    </location>
</feature>
<feature type="transmembrane region" description="Helical" evidence="7">
    <location>
        <begin position="189"/>
        <end position="208"/>
    </location>
</feature>
<evidence type="ECO:0000256" key="3">
    <source>
        <dbReference type="ARBA" id="ARBA00022475"/>
    </source>
</evidence>
<keyword evidence="3" id="KW-1003">Cell membrane</keyword>
<evidence type="ECO:0000259" key="8">
    <source>
        <dbReference type="Pfam" id="PF01757"/>
    </source>
</evidence>
<keyword evidence="5 7" id="KW-1133">Transmembrane helix</keyword>
<evidence type="ECO:0000256" key="4">
    <source>
        <dbReference type="ARBA" id="ARBA00022692"/>
    </source>
</evidence>
<feature type="transmembrane region" description="Helical" evidence="7">
    <location>
        <begin position="214"/>
        <end position="232"/>
    </location>
</feature>
<feature type="transmembrane region" description="Helical" evidence="7">
    <location>
        <begin position="12"/>
        <end position="30"/>
    </location>
</feature>
<feature type="transmembrane region" description="Helical" evidence="7">
    <location>
        <begin position="74"/>
        <end position="91"/>
    </location>
</feature>
<comment type="similarity">
    <text evidence="2">Belongs to the acyltransferase 3 family.</text>
</comment>
<keyword evidence="9" id="KW-0808">Transferase</keyword>
<organism evidence="9 10">
    <name type="scientific">Segatella oris</name>
    <dbReference type="NCBI Taxonomy" id="28135"/>
    <lineage>
        <taxon>Bacteria</taxon>
        <taxon>Pseudomonadati</taxon>
        <taxon>Bacteroidota</taxon>
        <taxon>Bacteroidia</taxon>
        <taxon>Bacteroidales</taxon>
        <taxon>Prevotellaceae</taxon>
        <taxon>Segatella</taxon>
    </lineage>
</organism>
<evidence type="ECO:0000256" key="1">
    <source>
        <dbReference type="ARBA" id="ARBA00004651"/>
    </source>
</evidence>
<dbReference type="GO" id="GO:0005886">
    <property type="term" value="C:plasma membrane"/>
    <property type="evidence" value="ECO:0007669"/>
    <property type="project" value="UniProtKB-SubCell"/>
</dbReference>
<dbReference type="PANTHER" id="PTHR40074:SF2">
    <property type="entry name" value="O-ACETYLTRANSFERASE WECH"/>
    <property type="match status" value="1"/>
</dbReference>
<evidence type="ECO:0000256" key="5">
    <source>
        <dbReference type="ARBA" id="ARBA00022989"/>
    </source>
</evidence>
<accession>A0A3S4TY66</accession>
<feature type="transmembrane region" description="Helical" evidence="7">
    <location>
        <begin position="281"/>
        <end position="303"/>
    </location>
</feature>
<evidence type="ECO:0000256" key="6">
    <source>
        <dbReference type="ARBA" id="ARBA00023136"/>
    </source>
</evidence>
<dbReference type="GO" id="GO:0016413">
    <property type="term" value="F:O-acetyltransferase activity"/>
    <property type="evidence" value="ECO:0007669"/>
    <property type="project" value="TreeGrafter"/>
</dbReference>
<dbReference type="GeneID" id="85012755"/>
<proteinExistence type="inferred from homology"/>
<evidence type="ECO:0000256" key="2">
    <source>
        <dbReference type="ARBA" id="ARBA00007400"/>
    </source>
</evidence>
<feature type="domain" description="Acyltransferase 3" evidence="8">
    <location>
        <begin position="6"/>
        <end position="300"/>
    </location>
</feature>
<dbReference type="InterPro" id="IPR002656">
    <property type="entry name" value="Acyl_transf_3_dom"/>
</dbReference>
<dbReference type="KEGG" id="poc:NCTC13071_01971"/>
<evidence type="ECO:0000313" key="9">
    <source>
        <dbReference type="EMBL" id="VEH15955.1"/>
    </source>
</evidence>
<dbReference type="EMBL" id="LR134384">
    <property type="protein sequence ID" value="VEH15955.1"/>
    <property type="molecule type" value="Genomic_DNA"/>
</dbReference>
<evidence type="ECO:0000256" key="7">
    <source>
        <dbReference type="SAM" id="Phobius"/>
    </source>
</evidence>
<comment type="subcellular location">
    <subcellularLocation>
        <location evidence="1">Cell membrane</location>
        <topology evidence="1">Multi-pass membrane protein</topology>
    </subcellularLocation>
</comment>
<keyword evidence="4 7" id="KW-0812">Transmembrane</keyword>
<dbReference type="Pfam" id="PF01757">
    <property type="entry name" value="Acyl_transf_3"/>
    <property type="match status" value="1"/>
</dbReference>
<dbReference type="Proteomes" id="UP000274578">
    <property type="component" value="Chromosome 1"/>
</dbReference>
<keyword evidence="6 7" id="KW-0472">Membrane</keyword>
<dbReference type="GO" id="GO:0009246">
    <property type="term" value="P:enterobacterial common antigen biosynthetic process"/>
    <property type="evidence" value="ECO:0007669"/>
    <property type="project" value="TreeGrafter"/>
</dbReference>
<dbReference type="PANTHER" id="PTHR40074">
    <property type="entry name" value="O-ACETYLTRANSFERASE WECH"/>
    <property type="match status" value="1"/>
</dbReference>
<sequence>MTLHFEYIDRLKGFAMLCVVLGHIVCFTMYDTWDIAVQDINLAFVSMFHMPLFMFLSGFVIHTLPNCKKLAKKCYSFLLPFLFFGGIYTYVSNGTIESALINEFKNGYWYLMVLAMFYCLLTLQKSAKNKWFEFIIPFVVYFILSIAVKHLPSNSVDLLSLGLCRANYPFFILGYFARKYNWMEWLVNNNWLFTIALLSFIPVYVMFHESVFKHFIQILIILILIVILYVFKKRENDDSYMEKVLAFIGKNSLDVYVLHYFFFLIINLRGLALWFKSTGNILIESIMLVVFASGISLLCIYSGKLLKQSNLIRKYVYGHF</sequence>
<feature type="transmembrane region" description="Helical" evidence="7">
    <location>
        <begin position="42"/>
        <end position="62"/>
    </location>
</feature>
<gene>
    <name evidence="9" type="ORF">NCTC13071_01971</name>
</gene>
<protein>
    <submittedName>
        <fullName evidence="9">Fucose 4-O-acetylase and related acetyltransferases</fullName>
    </submittedName>
</protein>
<name>A0A3S4TY66_9BACT</name>